<keyword evidence="2" id="KW-0378">Hydrolase</keyword>
<feature type="region of interest" description="Disordered" evidence="4">
    <location>
        <begin position="1"/>
        <end position="22"/>
    </location>
</feature>
<dbReference type="PROSITE" id="PS51192">
    <property type="entry name" value="HELICASE_ATP_BIND_1"/>
    <property type="match status" value="1"/>
</dbReference>
<name>A0ABR3ZPP6_9PEZI</name>
<feature type="compositionally biased region" description="Acidic residues" evidence="4">
    <location>
        <begin position="706"/>
        <end position="715"/>
    </location>
</feature>
<dbReference type="InterPro" id="IPR001650">
    <property type="entry name" value="Helicase_C-like"/>
</dbReference>
<feature type="region of interest" description="Disordered" evidence="4">
    <location>
        <begin position="1056"/>
        <end position="1102"/>
    </location>
</feature>
<evidence type="ECO:0000256" key="1">
    <source>
        <dbReference type="ARBA" id="ARBA00022741"/>
    </source>
</evidence>
<evidence type="ECO:0000259" key="5">
    <source>
        <dbReference type="PROSITE" id="PS51192"/>
    </source>
</evidence>
<dbReference type="SMART" id="SM00487">
    <property type="entry name" value="DEXDc"/>
    <property type="match status" value="1"/>
</dbReference>
<evidence type="ECO:0000256" key="3">
    <source>
        <dbReference type="ARBA" id="ARBA00022840"/>
    </source>
</evidence>
<feature type="compositionally biased region" description="Basic and acidic residues" evidence="4">
    <location>
        <begin position="515"/>
        <end position="526"/>
    </location>
</feature>
<dbReference type="SMART" id="SM00490">
    <property type="entry name" value="HELICc"/>
    <property type="match status" value="1"/>
</dbReference>
<feature type="compositionally biased region" description="Basic residues" evidence="4">
    <location>
        <begin position="682"/>
        <end position="702"/>
    </location>
</feature>
<dbReference type="InterPro" id="IPR050628">
    <property type="entry name" value="SNF2_RAD54_helicase_TF"/>
</dbReference>
<dbReference type="PROSITE" id="PS51194">
    <property type="entry name" value="HELICASE_CTER"/>
    <property type="match status" value="1"/>
</dbReference>
<keyword evidence="1" id="KW-0547">Nucleotide-binding</keyword>
<evidence type="ECO:0008006" key="9">
    <source>
        <dbReference type="Google" id="ProtNLM"/>
    </source>
</evidence>
<dbReference type="CDD" id="cd18793">
    <property type="entry name" value="SF2_C_SNF"/>
    <property type="match status" value="1"/>
</dbReference>
<comment type="caution">
    <text evidence="7">The sequence shown here is derived from an EMBL/GenBank/DDBJ whole genome shotgun (WGS) entry which is preliminary data.</text>
</comment>
<evidence type="ECO:0000313" key="7">
    <source>
        <dbReference type="EMBL" id="KAL1902025.1"/>
    </source>
</evidence>
<accession>A0ABR3ZPP6</accession>
<feature type="region of interest" description="Disordered" evidence="4">
    <location>
        <begin position="35"/>
        <end position="157"/>
    </location>
</feature>
<dbReference type="InterPro" id="IPR049730">
    <property type="entry name" value="SNF2/RAD54-like_C"/>
</dbReference>
<gene>
    <name evidence="7" type="ORF">Cpir12675_000130</name>
</gene>
<evidence type="ECO:0000256" key="4">
    <source>
        <dbReference type="SAM" id="MobiDB-lite"/>
    </source>
</evidence>
<dbReference type="Pfam" id="PF00271">
    <property type="entry name" value="Helicase_C"/>
    <property type="match status" value="1"/>
</dbReference>
<dbReference type="SUPFAM" id="SSF52540">
    <property type="entry name" value="P-loop containing nucleoside triphosphate hydrolases"/>
    <property type="match status" value="2"/>
</dbReference>
<evidence type="ECO:0000313" key="8">
    <source>
        <dbReference type="Proteomes" id="UP001583280"/>
    </source>
</evidence>
<dbReference type="InterPro" id="IPR027417">
    <property type="entry name" value="P-loop_NTPase"/>
</dbReference>
<feature type="compositionally biased region" description="Polar residues" evidence="4">
    <location>
        <begin position="90"/>
        <end position="122"/>
    </location>
</feature>
<dbReference type="PANTHER" id="PTHR45626:SF14">
    <property type="entry name" value="ATP-DEPENDENT DNA HELICASE (EUROFUNG)"/>
    <property type="match status" value="1"/>
</dbReference>
<sequence>MVRQHGAPSVPPRKSIAAQNDADDDLDDLINKTAALGNSWFDRANTSTSSATGRTSTSSQNSKDVIILSDGSEDGKTSSSSQTQPRTSSGFRNNDPFQSRHQSNNPQASGRSRNNLMSSSKQMAMFNQRKHRPEHHIDNNAHRITAPSSGNTAPPMNRRPDPVQTFGTMDYRPSEPVMAPSMSVAAEQEFYTDPAKASADLKALLEGGMDDDEEDAVNNFVEATAKEKSVPGLKPQDPTVIQADGSLPGLSVRLLPHQVQGVTWMKGRELGPVKRGKVPKGGILADDMGLGKTLQTLSLIISHHKPNVESSANKKHYSCIKKSTLVVAPLALIRQWEAEIKDKVDADKQLRVYVHHGPQRTKRPDDLTKFDVVVTTYQILVSEHNASSPDSQTGCFGVHWWRVVLDEAHTIKNRNAKATKACCALRSEFRWCLTGTPMQNNLDELQSLMCFLKIRPYDDLREWREHIDRPMKNGKGHIAIHRLHSLLRCFMKRRTKEILKEEGALQPGGKAALEAARKKNEAEGKPADAPTSSTGFRVTKRTITPISAKFTPAEKRFYQRLEERADQSMERMMKGKVNYANALVLLLRLRQACNHPKLLEGRLENDSEAIGDAVSKVSSTSGADVDALADLFAGVDIKVKMCSICARELTPDEAKDGNDTCKECFQDLAYFNEERQDEKEKKKPKKSKKLKKPTKRVQQKSRRVVDDEDEDDDDDVRPRANTGKKRTQHRNLVLDSHEEEEEGSWLVPEDEQNSLHLGRAGGTADEDAEGGGDSIATEDSDHPSELEDQSRMSSFVVSDGESSSRLMPKPNKRRPRMIVDSDSDSDNSLPSSSQLEDSCLTRNDEESTSKSASDNESDSDTDSSAANTPIRSRNFDGTLILASSKIRELLRILRNEVAEHKFIVFSQFTTMLTMVEPFLAREGIRYMRYDGSMRNDEREASLKSLRGDPATRVLLCSLKCGSLGLNLTAATRVVILEPFWNPFIEEQAIDRVHRLTQTIDVVVYKLTIEATVEERILQLQERKRLLAEQAIEGGMKKGAFKLGMKEMLELFGKDTSASTGRGVERFEDSRRDIVESRPRGGVLRAEKQKPARTQESELYGRR</sequence>
<feature type="compositionally biased region" description="Low complexity" evidence="4">
    <location>
        <begin position="46"/>
        <end position="59"/>
    </location>
</feature>
<dbReference type="PANTHER" id="PTHR45626">
    <property type="entry name" value="TRANSCRIPTION TERMINATION FACTOR 2-RELATED"/>
    <property type="match status" value="1"/>
</dbReference>
<protein>
    <recommendedName>
        <fullName evidence="9">ATP-dependent helicase</fullName>
    </recommendedName>
</protein>
<feature type="region of interest" description="Disordered" evidence="4">
    <location>
        <begin position="675"/>
        <end position="870"/>
    </location>
</feature>
<dbReference type="Gene3D" id="3.40.50.300">
    <property type="entry name" value="P-loop containing nucleotide triphosphate hydrolases"/>
    <property type="match status" value="2"/>
</dbReference>
<dbReference type="Gene3D" id="3.40.50.10810">
    <property type="entry name" value="Tandem AAA-ATPase domain"/>
    <property type="match status" value="1"/>
</dbReference>
<evidence type="ECO:0000256" key="2">
    <source>
        <dbReference type="ARBA" id="ARBA00022801"/>
    </source>
</evidence>
<dbReference type="InterPro" id="IPR000330">
    <property type="entry name" value="SNF2_N"/>
</dbReference>
<dbReference type="CDD" id="cd18008">
    <property type="entry name" value="DEXDc_SHPRH-like"/>
    <property type="match status" value="1"/>
</dbReference>
<dbReference type="EMBL" id="JAWDJO010000002">
    <property type="protein sequence ID" value="KAL1902025.1"/>
    <property type="molecule type" value="Genomic_DNA"/>
</dbReference>
<dbReference type="Proteomes" id="UP001583280">
    <property type="component" value="Unassembled WGS sequence"/>
</dbReference>
<keyword evidence="3" id="KW-0067">ATP-binding</keyword>
<dbReference type="Pfam" id="PF00176">
    <property type="entry name" value="SNF2-rel_dom"/>
    <property type="match status" value="1"/>
</dbReference>
<reference evidence="7 8" key="1">
    <citation type="journal article" date="2024" name="IMA Fungus">
        <title>IMA Genome - F19 : A genome assembly and annotation guide to empower mycologists, including annotated draft genome sequences of Ceratocystis pirilliformis, Diaporthe australafricana, Fusarium ophioides, Paecilomyces lecythidis, and Sporothrix stenoceras.</title>
        <authorList>
            <person name="Aylward J."/>
            <person name="Wilson A.M."/>
            <person name="Visagie C.M."/>
            <person name="Spraker J."/>
            <person name="Barnes I."/>
            <person name="Buitendag C."/>
            <person name="Ceriani C."/>
            <person name="Del Mar Angel L."/>
            <person name="du Plessis D."/>
            <person name="Fuchs T."/>
            <person name="Gasser K."/>
            <person name="Kramer D."/>
            <person name="Li W."/>
            <person name="Munsamy K."/>
            <person name="Piso A."/>
            <person name="Price J.L."/>
            <person name="Sonnekus B."/>
            <person name="Thomas C."/>
            <person name="van der Nest A."/>
            <person name="van Dijk A."/>
            <person name="van Heerden A."/>
            <person name="van Vuuren N."/>
            <person name="Yilmaz N."/>
            <person name="Duong T.A."/>
            <person name="van der Merwe N.A."/>
            <person name="Wingfield M.J."/>
            <person name="Wingfield B.D."/>
        </authorList>
    </citation>
    <scope>NUCLEOTIDE SEQUENCE [LARGE SCALE GENOMIC DNA]</scope>
    <source>
        <strain evidence="7 8">CMW 12675</strain>
    </source>
</reference>
<feature type="region of interest" description="Disordered" evidence="4">
    <location>
        <begin position="509"/>
        <end position="535"/>
    </location>
</feature>
<feature type="compositionally biased region" description="Basic and acidic residues" evidence="4">
    <location>
        <begin position="779"/>
        <end position="790"/>
    </location>
</feature>
<organism evidence="7 8">
    <name type="scientific">Ceratocystis pirilliformis</name>
    <dbReference type="NCBI Taxonomy" id="259994"/>
    <lineage>
        <taxon>Eukaryota</taxon>
        <taxon>Fungi</taxon>
        <taxon>Dikarya</taxon>
        <taxon>Ascomycota</taxon>
        <taxon>Pezizomycotina</taxon>
        <taxon>Sordariomycetes</taxon>
        <taxon>Hypocreomycetidae</taxon>
        <taxon>Microascales</taxon>
        <taxon>Ceratocystidaceae</taxon>
        <taxon>Ceratocystis</taxon>
    </lineage>
</organism>
<feature type="domain" description="Helicase ATP-binding" evidence="5">
    <location>
        <begin position="273"/>
        <end position="455"/>
    </location>
</feature>
<keyword evidence="8" id="KW-1185">Reference proteome</keyword>
<feature type="compositionally biased region" description="Basic and acidic residues" evidence="4">
    <location>
        <begin position="1062"/>
        <end position="1102"/>
    </location>
</feature>
<dbReference type="InterPro" id="IPR014001">
    <property type="entry name" value="Helicase_ATP-bd"/>
</dbReference>
<feature type="domain" description="Helicase C-terminal" evidence="6">
    <location>
        <begin position="885"/>
        <end position="1048"/>
    </location>
</feature>
<dbReference type="InterPro" id="IPR038718">
    <property type="entry name" value="SNF2-like_sf"/>
</dbReference>
<feature type="compositionally biased region" description="Low complexity" evidence="4">
    <location>
        <begin position="793"/>
        <end position="804"/>
    </location>
</feature>
<feature type="compositionally biased region" description="Low complexity" evidence="4">
    <location>
        <begin position="77"/>
        <end position="89"/>
    </location>
</feature>
<feature type="compositionally biased region" description="Acidic residues" evidence="4">
    <location>
        <begin position="737"/>
        <end position="752"/>
    </location>
</feature>
<evidence type="ECO:0000259" key="6">
    <source>
        <dbReference type="PROSITE" id="PS51194"/>
    </source>
</evidence>
<proteinExistence type="predicted"/>